<feature type="compositionally biased region" description="Basic and acidic residues" evidence="1">
    <location>
        <begin position="10"/>
        <end position="19"/>
    </location>
</feature>
<accession>A0ABN9QBD7</accession>
<evidence type="ECO:0000256" key="1">
    <source>
        <dbReference type="SAM" id="MobiDB-lite"/>
    </source>
</evidence>
<gene>
    <name evidence="2" type="ORF">PCOR1329_LOCUS8806</name>
</gene>
<sequence>GAGGGAGEDTGPRGGEHQGRGGPPGSDRLSALETSTKAAAFQFKKAEGSLDTRLVHLESQLQDQGQQVGRLQVTANGENGWDSRLHHHETVLTALQSKLQSFEEYTNRIDDAVRQRWGSQIDKLEKLAEETARESSARCSSAFGLR</sequence>
<organism evidence="2 3">
    <name type="scientific">Prorocentrum cordatum</name>
    <dbReference type="NCBI Taxonomy" id="2364126"/>
    <lineage>
        <taxon>Eukaryota</taxon>
        <taxon>Sar</taxon>
        <taxon>Alveolata</taxon>
        <taxon>Dinophyceae</taxon>
        <taxon>Prorocentrales</taxon>
        <taxon>Prorocentraceae</taxon>
        <taxon>Prorocentrum</taxon>
    </lineage>
</organism>
<feature type="region of interest" description="Disordered" evidence="1">
    <location>
        <begin position="1"/>
        <end position="32"/>
    </location>
</feature>
<evidence type="ECO:0000313" key="2">
    <source>
        <dbReference type="EMBL" id="CAK0800745.1"/>
    </source>
</evidence>
<evidence type="ECO:0000313" key="3">
    <source>
        <dbReference type="Proteomes" id="UP001189429"/>
    </source>
</evidence>
<dbReference type="EMBL" id="CAUYUJ010002435">
    <property type="protein sequence ID" value="CAK0800745.1"/>
    <property type="molecule type" value="Genomic_DNA"/>
</dbReference>
<dbReference type="Proteomes" id="UP001189429">
    <property type="component" value="Unassembled WGS sequence"/>
</dbReference>
<proteinExistence type="predicted"/>
<reference evidence="2" key="1">
    <citation type="submission" date="2023-10" db="EMBL/GenBank/DDBJ databases">
        <authorList>
            <person name="Chen Y."/>
            <person name="Shah S."/>
            <person name="Dougan E. K."/>
            <person name="Thang M."/>
            <person name="Chan C."/>
        </authorList>
    </citation>
    <scope>NUCLEOTIDE SEQUENCE [LARGE SCALE GENOMIC DNA]</scope>
</reference>
<feature type="non-terminal residue" evidence="2">
    <location>
        <position position="1"/>
    </location>
</feature>
<comment type="caution">
    <text evidence="2">The sequence shown here is derived from an EMBL/GenBank/DDBJ whole genome shotgun (WGS) entry which is preliminary data.</text>
</comment>
<keyword evidence="3" id="KW-1185">Reference proteome</keyword>
<protein>
    <submittedName>
        <fullName evidence="2">Uncharacterized protein</fullName>
    </submittedName>
</protein>
<name>A0ABN9QBD7_9DINO</name>